<comment type="subcellular location">
    <subcellularLocation>
        <location evidence="1">Membrane</location>
        <topology evidence="1">Multi-pass membrane protein</topology>
    </subcellularLocation>
</comment>
<feature type="transmembrane region" description="Helical" evidence="5">
    <location>
        <begin position="403"/>
        <end position="423"/>
    </location>
</feature>
<feature type="transmembrane region" description="Helical" evidence="5">
    <location>
        <begin position="455"/>
        <end position="476"/>
    </location>
</feature>
<evidence type="ECO:0000256" key="4">
    <source>
        <dbReference type="ARBA" id="ARBA00023136"/>
    </source>
</evidence>
<dbReference type="InterPro" id="IPR011701">
    <property type="entry name" value="MFS"/>
</dbReference>
<organism evidence="7 8">
    <name type="scientific">Hypsibius exemplaris</name>
    <name type="common">Freshwater tardigrade</name>
    <dbReference type="NCBI Taxonomy" id="2072580"/>
    <lineage>
        <taxon>Eukaryota</taxon>
        <taxon>Metazoa</taxon>
        <taxon>Ecdysozoa</taxon>
        <taxon>Tardigrada</taxon>
        <taxon>Eutardigrada</taxon>
        <taxon>Parachela</taxon>
        <taxon>Hypsibioidea</taxon>
        <taxon>Hypsibiidae</taxon>
        <taxon>Hypsibius</taxon>
    </lineage>
</organism>
<keyword evidence="4 5" id="KW-0472">Membrane</keyword>
<dbReference type="Proteomes" id="UP000192578">
    <property type="component" value="Unassembled WGS sequence"/>
</dbReference>
<dbReference type="InterPro" id="IPR036259">
    <property type="entry name" value="MFS_trans_sf"/>
</dbReference>
<evidence type="ECO:0000256" key="1">
    <source>
        <dbReference type="ARBA" id="ARBA00004141"/>
    </source>
</evidence>
<keyword evidence="8" id="KW-1185">Reference proteome</keyword>
<dbReference type="EMBL" id="MTYJ01000181">
    <property type="protein sequence ID" value="OWA50072.1"/>
    <property type="molecule type" value="Genomic_DNA"/>
</dbReference>
<comment type="caution">
    <text evidence="7">The sequence shown here is derived from an EMBL/GenBank/DDBJ whole genome shotgun (WGS) entry which is preliminary data.</text>
</comment>
<protein>
    <submittedName>
        <fullName evidence="7">Solute carrier family 22 member 8</fullName>
    </submittedName>
</protein>
<evidence type="ECO:0000256" key="2">
    <source>
        <dbReference type="ARBA" id="ARBA00022692"/>
    </source>
</evidence>
<feature type="transmembrane region" description="Helical" evidence="5">
    <location>
        <begin position="165"/>
        <end position="184"/>
    </location>
</feature>
<keyword evidence="3 5" id="KW-1133">Transmembrane helix</keyword>
<dbReference type="PANTHER" id="PTHR24064">
    <property type="entry name" value="SOLUTE CARRIER FAMILY 22 MEMBER"/>
    <property type="match status" value="1"/>
</dbReference>
<evidence type="ECO:0000256" key="5">
    <source>
        <dbReference type="SAM" id="Phobius"/>
    </source>
</evidence>
<feature type="transmembrane region" description="Helical" evidence="5">
    <location>
        <begin position="520"/>
        <end position="541"/>
    </location>
</feature>
<gene>
    <name evidence="7" type="ORF">BV898_14600</name>
</gene>
<feature type="transmembrane region" description="Helical" evidence="5">
    <location>
        <begin position="371"/>
        <end position="391"/>
    </location>
</feature>
<feature type="transmembrane region" description="Helical" evidence="5">
    <location>
        <begin position="430"/>
        <end position="449"/>
    </location>
</feature>
<dbReference type="PROSITE" id="PS50850">
    <property type="entry name" value="MFS"/>
    <property type="match status" value="1"/>
</dbReference>
<dbReference type="SUPFAM" id="SSF103473">
    <property type="entry name" value="MFS general substrate transporter"/>
    <property type="match status" value="1"/>
</dbReference>
<dbReference type="AlphaFoldDB" id="A0A9X6N936"/>
<feature type="transmembrane region" description="Helical" evidence="5">
    <location>
        <begin position="488"/>
        <end position="514"/>
    </location>
</feature>
<reference evidence="8" key="1">
    <citation type="submission" date="2017-01" db="EMBL/GenBank/DDBJ databases">
        <title>Comparative genomics of anhydrobiosis in the tardigrade Hypsibius dujardini.</title>
        <authorList>
            <person name="Yoshida Y."/>
            <person name="Koutsovoulos G."/>
            <person name="Laetsch D."/>
            <person name="Stevens L."/>
            <person name="Kumar S."/>
            <person name="Horikawa D."/>
            <person name="Ishino K."/>
            <person name="Komine S."/>
            <person name="Tomita M."/>
            <person name="Blaxter M."/>
            <person name="Arakawa K."/>
        </authorList>
    </citation>
    <scope>NUCLEOTIDE SEQUENCE [LARGE SCALE GENOMIC DNA]</scope>
    <source>
        <strain evidence="8">Z151</strain>
    </source>
</reference>
<evidence type="ECO:0000256" key="3">
    <source>
        <dbReference type="ARBA" id="ARBA00022989"/>
    </source>
</evidence>
<dbReference type="GO" id="GO:0016020">
    <property type="term" value="C:membrane"/>
    <property type="evidence" value="ECO:0007669"/>
    <property type="project" value="UniProtKB-SubCell"/>
</dbReference>
<dbReference type="InterPro" id="IPR020846">
    <property type="entry name" value="MFS_dom"/>
</dbReference>
<dbReference type="Gene3D" id="1.20.1250.20">
    <property type="entry name" value="MFS general substrate transporter like domains"/>
    <property type="match status" value="1"/>
</dbReference>
<dbReference type="OrthoDB" id="5296287at2759"/>
<evidence type="ECO:0000313" key="8">
    <source>
        <dbReference type="Proteomes" id="UP000192578"/>
    </source>
</evidence>
<feature type="transmembrane region" description="Helical" evidence="5">
    <location>
        <begin position="221"/>
        <end position="242"/>
    </location>
</feature>
<proteinExistence type="predicted"/>
<name>A0A9X6N936_HYPEX</name>
<feature type="transmembrane region" description="Helical" evidence="5">
    <location>
        <begin position="196"/>
        <end position="215"/>
    </location>
</feature>
<evidence type="ECO:0000259" key="6">
    <source>
        <dbReference type="PROSITE" id="PS50850"/>
    </source>
</evidence>
<feature type="transmembrane region" description="Helical" evidence="5">
    <location>
        <begin position="254"/>
        <end position="276"/>
    </location>
</feature>
<feature type="domain" description="Major facilitator superfamily (MFS) profile" evidence="6">
    <location>
        <begin position="112"/>
        <end position="541"/>
    </location>
</feature>
<keyword evidence="2 5" id="KW-0812">Transmembrane</keyword>
<sequence length="554" mass="60289">MSDLSEKSLDALQAGVKKLHRTAEGATSSTRSRKCHSKALKTSADVLSLLGDPGRFHYMQFFALCLQFTSLAMSDLIPIFYNLSPQSVVCRDDDPDNDHSTWPEHDAGMGSNASQLIMEKFVFRNDTSLPNYCRCREGALTYIYRDNRTTSLISEMNLVCEKAPLASLATTLYYVGSALAGPFMGLLSDRHGRRPVLLLCCLALSIVNIATIFVTNYILYVLLQCLSGITRVGIYSTTFILLMEWTPTLRRTVVAAASEFFFPAGVMALAVCAYYLHQWRHIQIALAASNSVFILNIWFAQESVVWLLANGKTCAANETIHKIAKFNGKPLNSEDLESVDSFAVAEAEALTESQSGIFDCLRDPEIRRITLLISVVWFAAKFGYSGLSYLIDTLSSNVAVDLLIGGSLELIPWAITFAISANLSSSDKKYPISGFFAMAAVLAIAAGAIPSWSRLLALSSRMTIVGCLSLMFMHAAELLPTAVRSSGFGVAMFFFMVGGMVSPQLVLLASFVAIPGIPVFIVGGVSLLGALAVLALPLGPVETTKTTTLYRRLE</sequence>
<dbReference type="Pfam" id="PF07690">
    <property type="entry name" value="MFS_1"/>
    <property type="match status" value="1"/>
</dbReference>
<evidence type="ECO:0000313" key="7">
    <source>
        <dbReference type="EMBL" id="OWA50072.1"/>
    </source>
</evidence>
<dbReference type="GO" id="GO:0022857">
    <property type="term" value="F:transmembrane transporter activity"/>
    <property type="evidence" value="ECO:0007669"/>
    <property type="project" value="InterPro"/>
</dbReference>
<feature type="transmembrane region" description="Helical" evidence="5">
    <location>
        <begin position="282"/>
        <end position="300"/>
    </location>
</feature>
<accession>A0A9X6N936</accession>